<organism evidence="1 2">
    <name type="scientific">Castor canadensis</name>
    <name type="common">American beaver</name>
    <dbReference type="NCBI Taxonomy" id="51338"/>
    <lineage>
        <taxon>Eukaryota</taxon>
        <taxon>Metazoa</taxon>
        <taxon>Chordata</taxon>
        <taxon>Craniata</taxon>
        <taxon>Vertebrata</taxon>
        <taxon>Euteleostomi</taxon>
        <taxon>Mammalia</taxon>
        <taxon>Eutheria</taxon>
        <taxon>Euarchontoglires</taxon>
        <taxon>Glires</taxon>
        <taxon>Rodentia</taxon>
        <taxon>Castorimorpha</taxon>
        <taxon>Castoridae</taxon>
        <taxon>Castor</taxon>
    </lineage>
</organism>
<name>A0AC58K8P6_CASCN</name>
<sequence length="321" mass="35283">MNLLLLFPFFFWLPGCFTAQSSITGPEKVSGLERGSLTVQCHYTSSWKTYKKWWCRGANWGSCQVLVTTSGSEQEVKKDRVSIKDDQKKFLFTVTMEDLRRDDTDMYWCGIERIGIDLGVKVNVIIDPGPTTVSAIIPTTSSNNMSTAPVTVGNTFIAPVVTVDNTSTAPVTVEETSYHSDGGRGIMDLSTLIPLIFAALLLLLVVALLLAWWMMKRQRKAVEPSPEQVLQSLGDDLCYANLALQQPGTSPGSSWKKASTKPSSTAQASQAEVEYITMHRSRGAHAIQRHQEALACAYNIPVGSCTKPANMFLFFCSLSPP</sequence>
<evidence type="ECO:0000313" key="2">
    <source>
        <dbReference type="RefSeq" id="XP_073901299.1"/>
    </source>
</evidence>
<dbReference type="Proteomes" id="UP001732720">
    <property type="component" value="Chromosome 11"/>
</dbReference>
<protein>
    <submittedName>
        <fullName evidence="2">CMRF35-like molecule 1 isoform X2</fullName>
    </submittedName>
</protein>
<evidence type="ECO:0000313" key="1">
    <source>
        <dbReference type="Proteomes" id="UP001732720"/>
    </source>
</evidence>
<accession>A0AC58K8P6</accession>
<gene>
    <name evidence="2" type="primary">Cd300lf</name>
</gene>
<dbReference type="RefSeq" id="XP_073901299.1">
    <property type="nucleotide sequence ID" value="XM_074045198.1"/>
</dbReference>
<keyword evidence="1" id="KW-1185">Reference proteome</keyword>
<reference evidence="2" key="1">
    <citation type="submission" date="2025-08" db="UniProtKB">
        <authorList>
            <consortium name="RefSeq"/>
        </authorList>
    </citation>
    <scope>IDENTIFICATION</scope>
</reference>
<proteinExistence type="predicted"/>